<dbReference type="InterPro" id="IPR003615">
    <property type="entry name" value="HNH_nuc"/>
</dbReference>
<dbReference type="Pfam" id="PF25324">
    <property type="entry name" value="DUF7881"/>
    <property type="match status" value="1"/>
</dbReference>
<name>A0A2B7WNA2_9EURO</name>
<keyword evidence="4" id="KW-1185">Reference proteome</keyword>
<dbReference type="Pfam" id="PF13391">
    <property type="entry name" value="HNH_2"/>
    <property type="match status" value="1"/>
</dbReference>
<evidence type="ECO:0000313" key="4">
    <source>
        <dbReference type="Proteomes" id="UP000223968"/>
    </source>
</evidence>
<proteinExistence type="predicted"/>
<gene>
    <name evidence="3" type="ORF">AJ79_08944</name>
</gene>
<reference evidence="3 4" key="1">
    <citation type="submission" date="2017-10" db="EMBL/GenBank/DDBJ databases">
        <title>Comparative genomics in systemic dimorphic fungi from Ajellomycetaceae.</title>
        <authorList>
            <person name="Munoz J.F."/>
            <person name="Mcewen J.G."/>
            <person name="Clay O.K."/>
            <person name="Cuomo C.A."/>
        </authorList>
    </citation>
    <scope>NUCLEOTIDE SEQUENCE [LARGE SCALE GENOMIC DNA]</scope>
    <source>
        <strain evidence="3 4">UAMH5409</strain>
    </source>
</reference>
<comment type="caution">
    <text evidence="3">The sequence shown here is derived from an EMBL/GenBank/DDBJ whole genome shotgun (WGS) entry which is preliminary data.</text>
</comment>
<organism evidence="3 4">
    <name type="scientific">Helicocarpus griseus UAMH5409</name>
    <dbReference type="NCBI Taxonomy" id="1447875"/>
    <lineage>
        <taxon>Eukaryota</taxon>
        <taxon>Fungi</taxon>
        <taxon>Dikarya</taxon>
        <taxon>Ascomycota</taxon>
        <taxon>Pezizomycotina</taxon>
        <taxon>Eurotiomycetes</taxon>
        <taxon>Eurotiomycetidae</taxon>
        <taxon>Onygenales</taxon>
        <taxon>Ajellomycetaceae</taxon>
        <taxon>Helicocarpus</taxon>
    </lineage>
</organism>
<accession>A0A2B7WNA2</accession>
<dbReference type="EMBL" id="PDNB01000229">
    <property type="protein sequence ID" value="PGG98235.1"/>
    <property type="molecule type" value="Genomic_DNA"/>
</dbReference>
<evidence type="ECO:0000259" key="2">
    <source>
        <dbReference type="Pfam" id="PF25324"/>
    </source>
</evidence>
<sequence>MPSKNRSAGRNVFFVLDPNLDKIRGGLCAGPIYSEADFLSMLSIVIKAPEDGSFNVYHKSSDEQVLPTDNILEHGTYVIRPLRIGAALEITEERCYTRTVSLQSSAEEDQFRDPVRERDKMCVVTGTICYGAMINQWTGFEAAHIIPPGLEDVFLQQGLSTGVLEDGVHSPKNGLLLGTDLQKQFDQYHFAINPFNSGRAQKNWPFLAQCTQLTSIQLQSKYSRLRRLTLQAVCRDENNPHCISVPLLWWHFKQAVLANMRGAGEPIFEDDFPPGTDQMGEILQGPMAKERMEFELANRLHSFNNGS</sequence>
<feature type="domain" description="DUF7881" evidence="2">
    <location>
        <begin position="9"/>
        <end position="80"/>
    </location>
</feature>
<dbReference type="OrthoDB" id="2142759at2759"/>
<evidence type="ECO:0000313" key="3">
    <source>
        <dbReference type="EMBL" id="PGG98235.1"/>
    </source>
</evidence>
<protein>
    <submittedName>
        <fullName evidence="3">Uncharacterized protein</fullName>
    </submittedName>
</protein>
<dbReference type="Proteomes" id="UP000223968">
    <property type="component" value="Unassembled WGS sequence"/>
</dbReference>
<dbReference type="InterPro" id="IPR057203">
    <property type="entry name" value="DUF7881"/>
</dbReference>
<evidence type="ECO:0000259" key="1">
    <source>
        <dbReference type="Pfam" id="PF13391"/>
    </source>
</evidence>
<feature type="domain" description="HNH nuclease" evidence="1">
    <location>
        <begin position="122"/>
        <end position="193"/>
    </location>
</feature>
<dbReference type="AlphaFoldDB" id="A0A2B7WNA2"/>